<dbReference type="AlphaFoldDB" id="A0A9P4L8E3"/>
<organism evidence="2 3">
    <name type="scientific">Cucurbitaria berberidis CBS 394.84</name>
    <dbReference type="NCBI Taxonomy" id="1168544"/>
    <lineage>
        <taxon>Eukaryota</taxon>
        <taxon>Fungi</taxon>
        <taxon>Dikarya</taxon>
        <taxon>Ascomycota</taxon>
        <taxon>Pezizomycotina</taxon>
        <taxon>Dothideomycetes</taxon>
        <taxon>Pleosporomycetidae</taxon>
        <taxon>Pleosporales</taxon>
        <taxon>Pleosporineae</taxon>
        <taxon>Cucurbitariaceae</taxon>
        <taxon>Cucurbitaria</taxon>
    </lineage>
</organism>
<feature type="compositionally biased region" description="Basic and acidic residues" evidence="1">
    <location>
        <begin position="120"/>
        <end position="141"/>
    </location>
</feature>
<proteinExistence type="predicted"/>
<evidence type="ECO:0000313" key="2">
    <source>
        <dbReference type="EMBL" id="KAF1845945.1"/>
    </source>
</evidence>
<dbReference type="RefSeq" id="XP_040788508.1">
    <property type="nucleotide sequence ID" value="XM_040931896.1"/>
</dbReference>
<accession>A0A9P4L8E3</accession>
<dbReference type="GeneID" id="63849148"/>
<name>A0A9P4L8E3_9PLEO</name>
<dbReference type="Proteomes" id="UP000800039">
    <property type="component" value="Unassembled WGS sequence"/>
</dbReference>
<protein>
    <submittedName>
        <fullName evidence="2">Uncharacterized protein</fullName>
    </submittedName>
</protein>
<keyword evidence="3" id="KW-1185">Reference proteome</keyword>
<evidence type="ECO:0000256" key="1">
    <source>
        <dbReference type="SAM" id="MobiDB-lite"/>
    </source>
</evidence>
<feature type="region of interest" description="Disordered" evidence="1">
    <location>
        <begin position="120"/>
        <end position="143"/>
    </location>
</feature>
<comment type="caution">
    <text evidence="2">The sequence shown here is derived from an EMBL/GenBank/DDBJ whole genome shotgun (WGS) entry which is preliminary data.</text>
</comment>
<reference evidence="2" key="1">
    <citation type="submission" date="2020-01" db="EMBL/GenBank/DDBJ databases">
        <authorList>
            <consortium name="DOE Joint Genome Institute"/>
            <person name="Haridas S."/>
            <person name="Albert R."/>
            <person name="Binder M."/>
            <person name="Bloem J."/>
            <person name="Labutti K."/>
            <person name="Salamov A."/>
            <person name="Andreopoulos B."/>
            <person name="Baker S.E."/>
            <person name="Barry K."/>
            <person name="Bills G."/>
            <person name="Bluhm B.H."/>
            <person name="Cannon C."/>
            <person name="Castanera R."/>
            <person name="Culley D.E."/>
            <person name="Daum C."/>
            <person name="Ezra D."/>
            <person name="Gonzalez J.B."/>
            <person name="Henrissat B."/>
            <person name="Kuo A."/>
            <person name="Liang C."/>
            <person name="Lipzen A."/>
            <person name="Lutzoni F."/>
            <person name="Magnuson J."/>
            <person name="Mondo S."/>
            <person name="Nolan M."/>
            <person name="Ohm R."/>
            <person name="Pangilinan J."/>
            <person name="Park H.-J."/>
            <person name="Ramirez L."/>
            <person name="Alfaro M."/>
            <person name="Sun H."/>
            <person name="Tritt A."/>
            <person name="Yoshinaga Y."/>
            <person name="Zwiers L.-H."/>
            <person name="Turgeon B.G."/>
            <person name="Goodwin S.B."/>
            <person name="Spatafora J.W."/>
            <person name="Crous P.W."/>
            <person name="Grigoriev I.V."/>
        </authorList>
    </citation>
    <scope>NUCLEOTIDE SEQUENCE</scope>
    <source>
        <strain evidence="2">CBS 394.84</strain>
    </source>
</reference>
<gene>
    <name evidence="2" type="ORF">K460DRAFT_355685</name>
</gene>
<evidence type="ECO:0000313" key="3">
    <source>
        <dbReference type="Proteomes" id="UP000800039"/>
    </source>
</evidence>
<sequence>MFKGSQSREAALNVVQRLGHLVKELTAPMAASSMSAGRRLGTRTDNMAELACGEGTWAVHNLLCFHLISLEEEQLQTANNLGLSNKVTPRPRVELPLNLIRNSMPRWCGPKGLHAAYRYDDERGPRQPESKTKQKKVDDRASTSTSYLCHIQLRALD</sequence>
<dbReference type="EMBL" id="ML976616">
    <property type="protein sequence ID" value="KAF1845945.1"/>
    <property type="molecule type" value="Genomic_DNA"/>
</dbReference>